<reference evidence="2" key="1">
    <citation type="submission" date="2014-11" db="EMBL/GenBank/DDBJ databases">
        <authorList>
            <person name="Amaro Gonzalez C."/>
        </authorList>
    </citation>
    <scope>NUCLEOTIDE SEQUENCE</scope>
</reference>
<sequence>MIYLTLCFYSQRAGILTKKFSFINISCFMSGFVFIQR</sequence>
<protein>
    <submittedName>
        <fullName evidence="2">Uncharacterized protein</fullName>
    </submittedName>
</protein>
<keyword evidence="1" id="KW-1133">Transmembrane helix</keyword>
<organism evidence="2">
    <name type="scientific">Anguilla anguilla</name>
    <name type="common">European freshwater eel</name>
    <name type="synonym">Muraena anguilla</name>
    <dbReference type="NCBI Taxonomy" id="7936"/>
    <lineage>
        <taxon>Eukaryota</taxon>
        <taxon>Metazoa</taxon>
        <taxon>Chordata</taxon>
        <taxon>Craniata</taxon>
        <taxon>Vertebrata</taxon>
        <taxon>Euteleostomi</taxon>
        <taxon>Actinopterygii</taxon>
        <taxon>Neopterygii</taxon>
        <taxon>Teleostei</taxon>
        <taxon>Anguilliformes</taxon>
        <taxon>Anguillidae</taxon>
        <taxon>Anguilla</taxon>
    </lineage>
</organism>
<evidence type="ECO:0000256" key="1">
    <source>
        <dbReference type="SAM" id="Phobius"/>
    </source>
</evidence>
<feature type="transmembrane region" description="Helical" evidence="1">
    <location>
        <begin position="20"/>
        <end position="36"/>
    </location>
</feature>
<dbReference type="AlphaFoldDB" id="A0A0E9U109"/>
<keyword evidence="1" id="KW-0812">Transmembrane</keyword>
<proteinExistence type="predicted"/>
<evidence type="ECO:0000313" key="2">
    <source>
        <dbReference type="EMBL" id="JAH58850.1"/>
    </source>
</evidence>
<accession>A0A0E9U109</accession>
<dbReference type="EMBL" id="GBXM01049727">
    <property type="protein sequence ID" value="JAH58850.1"/>
    <property type="molecule type" value="Transcribed_RNA"/>
</dbReference>
<keyword evidence="1" id="KW-0472">Membrane</keyword>
<reference evidence="2" key="2">
    <citation type="journal article" date="2015" name="Fish Shellfish Immunol.">
        <title>Early steps in the European eel (Anguilla anguilla)-Vibrio vulnificus interaction in the gills: Role of the RtxA13 toxin.</title>
        <authorList>
            <person name="Callol A."/>
            <person name="Pajuelo D."/>
            <person name="Ebbesson L."/>
            <person name="Teles M."/>
            <person name="MacKenzie S."/>
            <person name="Amaro C."/>
        </authorList>
    </citation>
    <scope>NUCLEOTIDE SEQUENCE</scope>
</reference>
<name>A0A0E9U109_ANGAN</name>